<organism evidence="1">
    <name type="scientific">marine sediment metagenome</name>
    <dbReference type="NCBI Taxonomy" id="412755"/>
    <lineage>
        <taxon>unclassified sequences</taxon>
        <taxon>metagenomes</taxon>
        <taxon>ecological metagenomes</taxon>
    </lineage>
</organism>
<dbReference type="EMBL" id="BARU01048939">
    <property type="protein sequence ID" value="GAI00308.1"/>
    <property type="molecule type" value="Genomic_DNA"/>
</dbReference>
<dbReference type="AlphaFoldDB" id="X1K1B4"/>
<feature type="non-terminal residue" evidence="1">
    <location>
        <position position="61"/>
    </location>
</feature>
<reference evidence="1" key="1">
    <citation type="journal article" date="2014" name="Front. Microbiol.">
        <title>High frequency of phylogenetically diverse reductive dehalogenase-homologous genes in deep subseafloor sedimentary metagenomes.</title>
        <authorList>
            <person name="Kawai M."/>
            <person name="Futagami T."/>
            <person name="Toyoda A."/>
            <person name="Takaki Y."/>
            <person name="Nishi S."/>
            <person name="Hori S."/>
            <person name="Arai W."/>
            <person name="Tsubouchi T."/>
            <person name="Morono Y."/>
            <person name="Uchiyama I."/>
            <person name="Ito T."/>
            <person name="Fujiyama A."/>
            <person name="Inagaki F."/>
            <person name="Takami H."/>
        </authorList>
    </citation>
    <scope>NUCLEOTIDE SEQUENCE</scope>
    <source>
        <strain evidence="1">Expedition CK06-06</strain>
    </source>
</reference>
<comment type="caution">
    <text evidence="1">The sequence shown here is derived from an EMBL/GenBank/DDBJ whole genome shotgun (WGS) entry which is preliminary data.</text>
</comment>
<name>X1K1B4_9ZZZZ</name>
<proteinExistence type="predicted"/>
<evidence type="ECO:0000313" key="1">
    <source>
        <dbReference type="EMBL" id="GAI00308.1"/>
    </source>
</evidence>
<feature type="non-terminal residue" evidence="1">
    <location>
        <position position="1"/>
    </location>
</feature>
<gene>
    <name evidence="1" type="ORF">S03H2_72413</name>
</gene>
<accession>X1K1B4</accession>
<sequence>TAQIRVEDKFNNLIKNFSDNIQLHKSTNSTDSTDRDYIASLEFKEETEGIFKKYDFKISES</sequence>
<protein>
    <submittedName>
        <fullName evidence="1">Uncharacterized protein</fullName>
    </submittedName>
</protein>